<evidence type="ECO:0000313" key="4">
    <source>
        <dbReference type="Proteomes" id="UP000813463"/>
    </source>
</evidence>
<dbReference type="Pfam" id="PF04784">
    <property type="entry name" value="DUF547"/>
    <property type="match status" value="1"/>
</dbReference>
<dbReference type="InterPro" id="IPR025757">
    <property type="entry name" value="MIP1_Leuzipper"/>
</dbReference>
<reference evidence="5" key="2">
    <citation type="submission" date="2025-08" db="UniProtKB">
        <authorList>
            <consortium name="RefSeq"/>
        </authorList>
    </citation>
    <scope>IDENTIFICATION</scope>
    <source>
        <tissue evidence="5">Leaf</tissue>
    </source>
</reference>
<feature type="region of interest" description="Disordered" evidence="1">
    <location>
        <begin position="175"/>
        <end position="245"/>
    </location>
</feature>
<evidence type="ECO:0000259" key="2">
    <source>
        <dbReference type="Pfam" id="PF04784"/>
    </source>
</evidence>
<name>A0A9R0HQK5_SPIOL</name>
<sequence length="632" mass="71913">MNTKARTSQQIRKHPLNRQNENKVEMQGTKLPTANQTRKQKKSALLQDVDRLKKRLKDEENIHRALQRAFNRPLGALPRLPPYLPPNTQELLAEIAVLEEEVVRLEEQVVSYRHSLYEEAVFICSKRKLESPVDYYERILSRCSSKEDEHSDSEISPLSVARTVSTSSDIVSDDRSSLSLVRTTSTSSDIVSDQTAQNSSDLVNGKSNSSTADSLENRTPCDSKRNTNIKARHTRRNSSDLMNGKQGLFDHDFSLELVKKEKEEEDDRKCSISFRNVQSSERKLSRVKTPVKKSSFKRQPSQKQPVNKELGGDSEPNKISEDILKCLCSIFIRMGTTTTATNDKGTQLDTSPYSLSFTSHQQKDKEFQDPYRGSAGIKHRDIGVYKDFCTVDALSFDLKRKRNALFLLHKLKLLLGKLARVSLDGLGHQHKLAFWINTYNSCLMNAFLEHGIPESPEKVVLLMREATITVGGQRMNAITIEHFILRLPYYLKQGGRKAVKGDDLKASEMFGLECVEPLVTFALSCGSWSSPAVRVYTASQIESELEVAKREYLQAAVGVSKDNKLVIPKLMDWYQLDFAKDFDSLVDWVCLQLPDERRKEAFSCIDRKENVTLSDLVEVVPYDFSFRYIIHQ</sequence>
<dbReference type="PANTHER" id="PTHR46248">
    <property type="entry name" value="EXPRESSED PROTEIN"/>
    <property type="match status" value="1"/>
</dbReference>
<feature type="compositionally biased region" description="Polar residues" evidence="1">
    <location>
        <begin position="1"/>
        <end position="10"/>
    </location>
</feature>
<feature type="domain" description="Ternary complex factor MIP1 leucine-zipper" evidence="3">
    <location>
        <begin position="38"/>
        <end position="119"/>
    </location>
</feature>
<dbReference type="GeneID" id="110774746"/>
<feature type="region of interest" description="Disordered" evidence="1">
    <location>
        <begin position="281"/>
        <end position="315"/>
    </location>
</feature>
<feature type="compositionally biased region" description="Polar residues" evidence="1">
    <location>
        <begin position="189"/>
        <end position="214"/>
    </location>
</feature>
<feature type="compositionally biased region" description="Basic and acidic residues" evidence="1">
    <location>
        <begin position="215"/>
        <end position="225"/>
    </location>
</feature>
<feature type="domain" description="DUF547" evidence="2">
    <location>
        <begin position="424"/>
        <end position="553"/>
    </location>
</feature>
<feature type="region of interest" description="Disordered" evidence="1">
    <location>
        <begin position="1"/>
        <end position="44"/>
    </location>
</feature>
<dbReference type="Pfam" id="PF14389">
    <property type="entry name" value="Lzipper-MIP1"/>
    <property type="match status" value="1"/>
</dbReference>
<protein>
    <recommendedName>
        <fullName evidence="6">DUF547 domain-containing protein</fullName>
    </recommendedName>
</protein>
<dbReference type="RefSeq" id="XP_021835019.1">
    <property type="nucleotide sequence ID" value="XM_021979327.2"/>
</dbReference>
<evidence type="ECO:0000313" key="5">
    <source>
        <dbReference type="RefSeq" id="XP_021835019.1"/>
    </source>
</evidence>
<dbReference type="PANTHER" id="PTHR46248:SF12">
    <property type="entry name" value="TERNARY COMPLEX FACTOR MIP1 LEUCINE-ZIPPER PROTEIN"/>
    <property type="match status" value="1"/>
</dbReference>
<dbReference type="Proteomes" id="UP000813463">
    <property type="component" value="Chromosome 3"/>
</dbReference>
<feature type="compositionally biased region" description="Basic residues" evidence="1">
    <location>
        <begin position="285"/>
        <end position="296"/>
    </location>
</feature>
<gene>
    <name evidence="5" type="primary">LOC110774746</name>
</gene>
<evidence type="ECO:0000256" key="1">
    <source>
        <dbReference type="SAM" id="MobiDB-lite"/>
    </source>
</evidence>
<dbReference type="AlphaFoldDB" id="A0A9R0HQK5"/>
<evidence type="ECO:0000259" key="3">
    <source>
        <dbReference type="Pfam" id="PF14389"/>
    </source>
</evidence>
<organism evidence="4 5">
    <name type="scientific">Spinacia oleracea</name>
    <name type="common">Spinach</name>
    <dbReference type="NCBI Taxonomy" id="3562"/>
    <lineage>
        <taxon>Eukaryota</taxon>
        <taxon>Viridiplantae</taxon>
        <taxon>Streptophyta</taxon>
        <taxon>Embryophyta</taxon>
        <taxon>Tracheophyta</taxon>
        <taxon>Spermatophyta</taxon>
        <taxon>Magnoliopsida</taxon>
        <taxon>eudicotyledons</taxon>
        <taxon>Gunneridae</taxon>
        <taxon>Pentapetalae</taxon>
        <taxon>Caryophyllales</taxon>
        <taxon>Chenopodiaceae</taxon>
        <taxon>Chenopodioideae</taxon>
        <taxon>Anserineae</taxon>
        <taxon>Spinacia</taxon>
    </lineage>
</organism>
<reference evidence="4" key="1">
    <citation type="journal article" date="2021" name="Nat. Commun.">
        <title>Genomic analyses provide insights into spinach domestication and the genetic basis of agronomic traits.</title>
        <authorList>
            <person name="Cai X."/>
            <person name="Sun X."/>
            <person name="Xu C."/>
            <person name="Sun H."/>
            <person name="Wang X."/>
            <person name="Ge C."/>
            <person name="Zhang Z."/>
            <person name="Wang Q."/>
            <person name="Fei Z."/>
            <person name="Jiao C."/>
            <person name="Wang Q."/>
        </authorList>
    </citation>
    <scope>NUCLEOTIDE SEQUENCE [LARGE SCALE GENOMIC DNA]</scope>
    <source>
        <strain evidence="4">cv. Varoflay</strain>
    </source>
</reference>
<keyword evidence="4" id="KW-1185">Reference proteome</keyword>
<accession>A0A9R0HQK5</accession>
<dbReference type="OrthoDB" id="418495at2759"/>
<proteinExistence type="predicted"/>
<dbReference type="InterPro" id="IPR006869">
    <property type="entry name" value="DUF547"/>
</dbReference>
<dbReference type="KEGG" id="soe:110774746"/>
<feature type="compositionally biased region" description="Low complexity" evidence="1">
    <location>
        <begin position="177"/>
        <end position="188"/>
    </location>
</feature>
<evidence type="ECO:0008006" key="6">
    <source>
        <dbReference type="Google" id="ProtNLM"/>
    </source>
</evidence>